<keyword evidence="1" id="KW-1133">Transmembrane helix</keyword>
<dbReference type="PANTHER" id="PTHR40078:SF1">
    <property type="entry name" value="INTEGRAL MEMBRANE PROTEIN"/>
    <property type="match status" value="1"/>
</dbReference>
<name>A0ABP3LJF1_9BACI</name>
<dbReference type="EMBL" id="BAAADO010000007">
    <property type="protein sequence ID" value="GAA0501405.1"/>
    <property type="molecule type" value="Genomic_DNA"/>
</dbReference>
<feature type="transmembrane region" description="Helical" evidence="1">
    <location>
        <begin position="72"/>
        <end position="91"/>
    </location>
</feature>
<proteinExistence type="predicted"/>
<reference evidence="3" key="1">
    <citation type="journal article" date="2019" name="Int. J. Syst. Evol. Microbiol.">
        <title>The Global Catalogue of Microorganisms (GCM) 10K type strain sequencing project: providing services to taxonomists for standard genome sequencing and annotation.</title>
        <authorList>
            <consortium name="The Broad Institute Genomics Platform"/>
            <consortium name="The Broad Institute Genome Sequencing Center for Infectious Disease"/>
            <person name="Wu L."/>
            <person name="Ma J."/>
        </authorList>
    </citation>
    <scope>NUCLEOTIDE SEQUENCE [LARGE SCALE GENOMIC DNA]</scope>
    <source>
        <strain evidence="3">JCM 12389</strain>
    </source>
</reference>
<dbReference type="Pfam" id="PF19700">
    <property type="entry name" value="DUF6198"/>
    <property type="match status" value="1"/>
</dbReference>
<dbReference type="Proteomes" id="UP001500880">
    <property type="component" value="Unassembled WGS sequence"/>
</dbReference>
<dbReference type="InterPro" id="IPR038750">
    <property type="entry name" value="YczE/YyaS-like"/>
</dbReference>
<feature type="transmembrane region" description="Helical" evidence="1">
    <location>
        <begin position="167"/>
        <end position="186"/>
    </location>
</feature>
<comment type="caution">
    <text evidence="2">The sequence shown here is derived from an EMBL/GenBank/DDBJ whole genome shotgun (WGS) entry which is preliminary data.</text>
</comment>
<feature type="transmembrane region" description="Helical" evidence="1">
    <location>
        <begin position="103"/>
        <end position="121"/>
    </location>
</feature>
<sequence>MNRIRVFCYVIGLLILSLGISLTIKADLGVGAWDALHVGLSKHFFTVGTWVIITGSILIVVNAILLKQRPVLLSMLTAFVMGVGIDLWLFILPFEPGQIGSKIVVFSIGLIVLAFGVSVYMQAKFAPAPIDHLMIAIHSRFHFKLSVSKTIGEVLALLLALLVRGPIGIGTIFVTFLVGPIIQVFYPKIEALVERNQKNG</sequence>
<dbReference type="PANTHER" id="PTHR40078">
    <property type="entry name" value="INTEGRAL MEMBRANE PROTEIN-RELATED"/>
    <property type="match status" value="1"/>
</dbReference>
<gene>
    <name evidence="2" type="ORF">GCM10008986_31070</name>
</gene>
<dbReference type="RefSeq" id="WP_343843098.1">
    <property type="nucleotide sequence ID" value="NZ_BAAADO010000007.1"/>
</dbReference>
<feature type="transmembrane region" description="Helical" evidence="1">
    <location>
        <begin position="44"/>
        <end position="65"/>
    </location>
</feature>
<protein>
    <submittedName>
        <fullName evidence="2">YitT family protein</fullName>
    </submittedName>
</protein>
<evidence type="ECO:0000256" key="1">
    <source>
        <dbReference type="SAM" id="Phobius"/>
    </source>
</evidence>
<keyword evidence="3" id="KW-1185">Reference proteome</keyword>
<organism evidence="2 3">
    <name type="scientific">Salinibacillus aidingensis</name>
    <dbReference type="NCBI Taxonomy" id="237684"/>
    <lineage>
        <taxon>Bacteria</taxon>
        <taxon>Bacillati</taxon>
        <taxon>Bacillota</taxon>
        <taxon>Bacilli</taxon>
        <taxon>Bacillales</taxon>
        <taxon>Bacillaceae</taxon>
        <taxon>Salinibacillus</taxon>
    </lineage>
</organism>
<feature type="transmembrane region" description="Helical" evidence="1">
    <location>
        <begin position="7"/>
        <end position="24"/>
    </location>
</feature>
<evidence type="ECO:0000313" key="3">
    <source>
        <dbReference type="Proteomes" id="UP001500880"/>
    </source>
</evidence>
<keyword evidence="1" id="KW-0812">Transmembrane</keyword>
<keyword evidence="1" id="KW-0472">Membrane</keyword>
<evidence type="ECO:0000313" key="2">
    <source>
        <dbReference type="EMBL" id="GAA0501405.1"/>
    </source>
</evidence>
<feature type="transmembrane region" description="Helical" evidence="1">
    <location>
        <begin position="141"/>
        <end position="161"/>
    </location>
</feature>
<accession>A0ABP3LJF1</accession>